<organism evidence="1 2">
    <name type="scientific">Carnobacterium maltaromaticum</name>
    <name type="common">Carnobacterium piscicola</name>
    <dbReference type="NCBI Taxonomy" id="2751"/>
    <lineage>
        <taxon>Bacteria</taxon>
        <taxon>Bacillati</taxon>
        <taxon>Bacillota</taxon>
        <taxon>Bacilli</taxon>
        <taxon>Lactobacillales</taxon>
        <taxon>Carnobacteriaceae</taxon>
        <taxon>Carnobacterium</taxon>
    </lineage>
</organism>
<protein>
    <submittedName>
        <fullName evidence="1">Uncharacterized protein</fullName>
    </submittedName>
</protein>
<sequence length="78" mass="9121">MQSSNKAQLEQKMIYDVRFIAERKVSLNIKEEVEIHKTLILPSELSHKKLKQIIQTRFINVKSVSCINDFGKGIYLEE</sequence>
<dbReference type="Proteomes" id="UP001290462">
    <property type="component" value="Unassembled WGS sequence"/>
</dbReference>
<accession>A0AAW9JVA6</accession>
<dbReference type="AlphaFoldDB" id="A0AAW9JVA6"/>
<proteinExistence type="predicted"/>
<evidence type="ECO:0000313" key="2">
    <source>
        <dbReference type="Proteomes" id="UP001290462"/>
    </source>
</evidence>
<reference evidence="1" key="1">
    <citation type="submission" date="2023-08" db="EMBL/GenBank/DDBJ databases">
        <title>Genomic characterization of piscicolin 126 produced by Carnobacterium maltaromaticum CM22 strain isolated from salmon (Salmo salar).</title>
        <authorList>
            <person name="Gonzalez-Gragera E."/>
            <person name="Garcia-Lopez J.D."/>
            <person name="Teso-Perez C."/>
            <person name="Gimenez-Hernandez I."/>
            <person name="Peralta-Sanchez J.M."/>
            <person name="Valdivia E."/>
            <person name="Montalban-Lopez M."/>
            <person name="Martin-Platero A.M."/>
            <person name="Banos A."/>
            <person name="Martinez-Bueno M."/>
        </authorList>
    </citation>
    <scope>NUCLEOTIDE SEQUENCE</scope>
    <source>
        <strain evidence="1">CM22</strain>
    </source>
</reference>
<gene>
    <name evidence="1" type="ORF">RAK27_07655</name>
</gene>
<name>A0AAW9JVA6_CARML</name>
<dbReference type="GeneID" id="83605426"/>
<dbReference type="RefSeq" id="WP_010051839.1">
    <property type="nucleotide sequence ID" value="NZ_CBCPIB010000003.1"/>
</dbReference>
<evidence type="ECO:0000313" key="1">
    <source>
        <dbReference type="EMBL" id="MDZ5758539.1"/>
    </source>
</evidence>
<dbReference type="EMBL" id="JAVBVO010000003">
    <property type="protein sequence ID" value="MDZ5758539.1"/>
    <property type="molecule type" value="Genomic_DNA"/>
</dbReference>
<comment type="caution">
    <text evidence="1">The sequence shown here is derived from an EMBL/GenBank/DDBJ whole genome shotgun (WGS) entry which is preliminary data.</text>
</comment>